<dbReference type="RefSeq" id="WP_000404235.1">
    <property type="nucleotide sequence ID" value="NZ_ACYU01000119.1"/>
</dbReference>
<comment type="caution">
    <text evidence="3">The sequence shown here is derived from an EMBL/GenBank/DDBJ whole genome shotgun (WGS) entry which is preliminary data.</text>
</comment>
<reference evidence="3 4" key="1">
    <citation type="journal article" date="2009" name="BMC Evol. Biol.">
        <title>Genomic taxonomy of Vibrios.</title>
        <authorList>
            <person name="Thompson C.C."/>
            <person name="Vicente A.C."/>
            <person name="Souza R.C."/>
            <person name="Vasconcelos A.T."/>
            <person name="Vesth T."/>
            <person name="Alves N.Jr."/>
            <person name="Ussery D.W."/>
            <person name="Iida T."/>
            <person name="Thompson F.L."/>
        </authorList>
    </citation>
    <scope>NUCLEOTIDE SEQUENCE [LARGE SCALE GENOMIC DNA]</scope>
    <source>
        <strain evidence="3 4">VM603</strain>
    </source>
</reference>
<keyword evidence="2" id="KW-0472">Membrane</keyword>
<organism evidence="3 4">
    <name type="scientific">Vibrio mimicus VM603</name>
    <dbReference type="NCBI Taxonomy" id="671074"/>
    <lineage>
        <taxon>Bacteria</taxon>
        <taxon>Pseudomonadati</taxon>
        <taxon>Pseudomonadota</taxon>
        <taxon>Gammaproteobacteria</taxon>
        <taxon>Vibrionales</taxon>
        <taxon>Vibrionaceae</taxon>
        <taxon>Vibrio</taxon>
    </lineage>
</organism>
<gene>
    <name evidence="3" type="ORF">VMB_23060</name>
</gene>
<evidence type="ECO:0000256" key="2">
    <source>
        <dbReference type="SAM" id="Phobius"/>
    </source>
</evidence>
<dbReference type="Pfam" id="PF11446">
    <property type="entry name" value="DUF2897"/>
    <property type="match status" value="1"/>
</dbReference>
<evidence type="ECO:0000313" key="3">
    <source>
        <dbReference type="EMBL" id="EEW06413.1"/>
    </source>
</evidence>
<feature type="compositionally biased region" description="Basic and acidic residues" evidence="1">
    <location>
        <begin position="41"/>
        <end position="50"/>
    </location>
</feature>
<keyword evidence="2" id="KW-0812">Transmembrane</keyword>
<accession>D2YFK9</accession>
<evidence type="ECO:0000313" key="4">
    <source>
        <dbReference type="Proteomes" id="UP000004827"/>
    </source>
</evidence>
<evidence type="ECO:0000256" key="1">
    <source>
        <dbReference type="SAM" id="MobiDB-lite"/>
    </source>
</evidence>
<keyword evidence="2" id="KW-1133">Transmembrane helix</keyword>
<sequence length="70" mass="8001">MEILFNPWVISLIVVAVIVGNIAALKYTANMKFGQMDKKSELDRLNELDQQRNPQSRDTSKQPTEPEDKP</sequence>
<dbReference type="AlphaFoldDB" id="D2YFK9"/>
<protein>
    <recommendedName>
        <fullName evidence="5">DUF2897 domain-containing protein</fullName>
    </recommendedName>
</protein>
<proteinExistence type="predicted"/>
<evidence type="ECO:0008006" key="5">
    <source>
        <dbReference type="Google" id="ProtNLM"/>
    </source>
</evidence>
<dbReference type="InterPro" id="IPR021550">
    <property type="entry name" value="DUF2897"/>
</dbReference>
<dbReference type="Proteomes" id="UP000004827">
    <property type="component" value="Unassembled WGS sequence"/>
</dbReference>
<feature type="region of interest" description="Disordered" evidence="1">
    <location>
        <begin position="41"/>
        <end position="70"/>
    </location>
</feature>
<dbReference type="EMBL" id="ACYU01000119">
    <property type="protein sequence ID" value="EEW06413.1"/>
    <property type="molecule type" value="Genomic_DNA"/>
</dbReference>
<feature type="transmembrane region" description="Helical" evidence="2">
    <location>
        <begin position="6"/>
        <end position="29"/>
    </location>
</feature>
<feature type="compositionally biased region" description="Basic and acidic residues" evidence="1">
    <location>
        <begin position="58"/>
        <end position="70"/>
    </location>
</feature>
<name>D2YFK9_VIBMI</name>